<dbReference type="Gene3D" id="2.30.30.140">
    <property type="match status" value="1"/>
</dbReference>
<dbReference type="Pfam" id="PF01426">
    <property type="entry name" value="BAH"/>
    <property type="match status" value="1"/>
</dbReference>
<dbReference type="PANTHER" id="PTHR12505:SF22">
    <property type="entry name" value="BAH AND COILED-COIL DOMAIN-CONTAINING PROTEIN 1"/>
    <property type="match status" value="1"/>
</dbReference>
<feature type="compositionally biased region" description="Basic and acidic residues" evidence="1">
    <location>
        <begin position="1186"/>
        <end position="1203"/>
    </location>
</feature>
<feature type="compositionally biased region" description="Polar residues" evidence="1">
    <location>
        <begin position="928"/>
        <end position="942"/>
    </location>
</feature>
<dbReference type="Pfam" id="PF21744">
    <property type="entry name" value="BAHCC1-like_Tudor"/>
    <property type="match status" value="1"/>
</dbReference>
<feature type="compositionally biased region" description="Basic residues" evidence="1">
    <location>
        <begin position="1206"/>
        <end position="1220"/>
    </location>
</feature>
<dbReference type="InterPro" id="IPR001025">
    <property type="entry name" value="BAH_dom"/>
</dbReference>
<feature type="region of interest" description="Disordered" evidence="1">
    <location>
        <begin position="832"/>
        <end position="875"/>
    </location>
</feature>
<feature type="region of interest" description="Disordered" evidence="1">
    <location>
        <begin position="1565"/>
        <end position="1588"/>
    </location>
</feature>
<feature type="region of interest" description="Disordered" evidence="1">
    <location>
        <begin position="1748"/>
        <end position="1817"/>
    </location>
</feature>
<feature type="compositionally biased region" description="Low complexity" evidence="1">
    <location>
        <begin position="1758"/>
        <end position="1773"/>
    </location>
</feature>
<evidence type="ECO:0000313" key="3">
    <source>
        <dbReference type="EMBL" id="KAH0517924.1"/>
    </source>
</evidence>
<feature type="compositionally biased region" description="Acidic residues" evidence="1">
    <location>
        <begin position="2067"/>
        <end position="2078"/>
    </location>
</feature>
<dbReference type="Pfam" id="PF24912">
    <property type="entry name" value="SH3_TNRC18"/>
    <property type="match status" value="1"/>
</dbReference>
<proteinExistence type="predicted"/>
<feature type="region of interest" description="Disordered" evidence="1">
    <location>
        <begin position="707"/>
        <end position="744"/>
    </location>
</feature>
<dbReference type="InterPro" id="IPR052429">
    <property type="entry name" value="BAH_domain_protein"/>
</dbReference>
<organism evidence="3 4">
    <name type="scientific">Microtus ochrogaster</name>
    <name type="common">Prairie vole</name>
    <dbReference type="NCBI Taxonomy" id="79684"/>
    <lineage>
        <taxon>Eukaryota</taxon>
        <taxon>Metazoa</taxon>
        <taxon>Chordata</taxon>
        <taxon>Craniata</taxon>
        <taxon>Vertebrata</taxon>
        <taxon>Euteleostomi</taxon>
        <taxon>Mammalia</taxon>
        <taxon>Eutheria</taxon>
        <taxon>Euarchontoglires</taxon>
        <taxon>Glires</taxon>
        <taxon>Rodentia</taxon>
        <taxon>Myomorpha</taxon>
        <taxon>Muroidea</taxon>
        <taxon>Cricetidae</taxon>
        <taxon>Arvicolinae</taxon>
        <taxon>Microtus</taxon>
    </lineage>
</organism>
<accession>A0A8J6GX52</accession>
<feature type="region of interest" description="Disordered" evidence="1">
    <location>
        <begin position="989"/>
        <end position="1010"/>
    </location>
</feature>
<dbReference type="InterPro" id="IPR047411">
    <property type="entry name" value="Tudor_BAHCC1"/>
</dbReference>
<feature type="region of interest" description="Disordered" evidence="1">
    <location>
        <begin position="1257"/>
        <end position="1281"/>
    </location>
</feature>
<feature type="region of interest" description="Disordered" evidence="1">
    <location>
        <begin position="119"/>
        <end position="166"/>
    </location>
</feature>
<dbReference type="EMBL" id="JAATJU010013585">
    <property type="protein sequence ID" value="KAH0517924.1"/>
    <property type="molecule type" value="Genomic_DNA"/>
</dbReference>
<feature type="region of interest" description="Disordered" evidence="1">
    <location>
        <begin position="2014"/>
        <end position="2033"/>
    </location>
</feature>
<dbReference type="Gene3D" id="2.30.30.490">
    <property type="match status" value="1"/>
</dbReference>
<feature type="region of interest" description="Disordered" evidence="1">
    <location>
        <begin position="1324"/>
        <end position="1363"/>
    </location>
</feature>
<feature type="region of interest" description="Disordered" evidence="1">
    <location>
        <begin position="1186"/>
        <end position="1239"/>
    </location>
</feature>
<gene>
    <name evidence="3" type="ORF">LTLLF_118490</name>
</gene>
<feature type="region of interest" description="Disordered" evidence="1">
    <location>
        <begin position="890"/>
        <end position="910"/>
    </location>
</feature>
<name>A0A8J6GX52_MICOH</name>
<evidence type="ECO:0000313" key="4">
    <source>
        <dbReference type="Proteomes" id="UP000710432"/>
    </source>
</evidence>
<evidence type="ECO:0000256" key="1">
    <source>
        <dbReference type="SAM" id="MobiDB-lite"/>
    </source>
</evidence>
<feature type="compositionally biased region" description="Basic and acidic residues" evidence="1">
    <location>
        <begin position="580"/>
        <end position="599"/>
    </location>
</feature>
<feature type="compositionally biased region" description="Basic and acidic residues" evidence="1">
    <location>
        <begin position="119"/>
        <end position="144"/>
    </location>
</feature>
<dbReference type="PROSITE" id="PS51038">
    <property type="entry name" value="BAH"/>
    <property type="match status" value="1"/>
</dbReference>
<feature type="compositionally biased region" description="Low complexity" evidence="1">
    <location>
        <begin position="845"/>
        <end position="857"/>
    </location>
</feature>
<dbReference type="CDD" id="cd20470">
    <property type="entry name" value="Tudor_BAHCC1"/>
    <property type="match status" value="1"/>
</dbReference>
<feature type="compositionally biased region" description="Acidic residues" evidence="1">
    <location>
        <begin position="1565"/>
        <end position="1584"/>
    </location>
</feature>
<protein>
    <submittedName>
        <fullName evidence="3">BAH and coiled-coil domain-containing protein 1</fullName>
    </submittedName>
</protein>
<dbReference type="SMART" id="SM00439">
    <property type="entry name" value="BAH"/>
    <property type="match status" value="1"/>
</dbReference>
<sequence length="2333" mass="248729">MGNPPASSFMGSFLTSSLGSAASAHPSGPASSPSEPAYRGSHPATSQIWFSHSHEDNFYLRNLPPQPTILPANHNFPGVPRATPAHPIGSCSRDRIEAAPLQKGPKEFDRFLMGKELGKEKASKVAEGRERPVAEEDSSKDRQKLVPPMPTEGPCKEGGPAPRGSCEGRPKHLTSCLLNTKVLNGDMGKAALASCAGGMLGRPGTGVAAPGRCAKEVAGPVEPGPAFSECLERRQMLHHAVSYTVPSGLPSGPPPPLSTGPAGSFPCLQLHSGPDGLCPLQDKVSRDLKASGPTFVPSVGHLADKSHPFQVAEACAVAGDGKDRHLEGTVAPDHGASYGVSYAHLKAEGKGERRPGGFEAALHPRLKGLEYLSAGPETPFPGLPKGGLDKSGYFELPSPSQDCARPNHQDSLSGKAAQACCTLDKMASKEVPTGPPATQKVARIRHQQHLVAPEVESGGSGAEAKRKSMELASLGYGGPHMPPWGVQAGHSTSMAAVSEERKGTAYLDPFGSGLQQAALLSQELPTPPDEVSAMKNLLKYSNQALVVGQKAPFVGLGGLKASCVQQEAKFPATKGPGPVERPDCARSREHEAPHGDGEVRQPPVGIAVALARQKDTVSRPDTAYSSNGGRQGRAAPTFKAAAGSRANHALDLESEEERTRMCDDRLGLPGRELLLQPRTPCPAPEPTPWLPSFGARIYALSRKPEDRHMELEEPAQEKAPKSTHKPVALTPMAKGTPSSATTGPVKLSPCCHSPTLKTPAGCSTSPPPRPSAPCTLSVCPTGSPGPGSKVPGTKDKSGEGQRAGTDLTTLEPDLPPGLNPTAAVDFSLPAEMHSPDLPDPKTMQTTTPGTRPEPTRTFLPGEPPPCSPRSLEEPGLLSRAREATQDLAIIPHPVEQGLPPGKTEDPSPLEGLQALRFGDLLEGGGTEATGQTNSSQGGLQNERTVDQGVPRPPLGASPQALEQITGSPIALDKEEGSQTVPDVTQLQEEEAQLEENGGDSEVDWGTPSHSHPPKALPGLDALVAATVDLGDLPDISLPDPQTPAASVPLSTARLPHTSGIHGIALLSELADLEIQRQKSELVVQAEDEDVLAFNLQHLATLATVWSLVEAASLVSSVTSLQAPAADQDRGPRLTPRMQILQRKDTWTPKTKPVCPLKAAIDRLDTQEVEVRMQLAELQRRYKEKQRELARLQRRHDHEREESSRSPARRGPGRPRKRKHSSSLPTLRPGGQLARSEGKKAKAVRASLSLLCAELRGDEPTRKRSKLEKSAYTGLQTASSEKVRCKRSGGQAELSSSVAHRVAQLKPRVKSKGLPAGLSAFQRKEAAPGGRIRKKLSRAKSVQVSGTAQHPHPDGDSGRGMPKFPAQPAVAVAQETGKLACSGYDSEDCQALLGTEAAPREPGLVLHPGASVALLGPSPSSVVKMEANQKAKKKKERQGLLGACRLSSPEGEVKIKRRTVKSKPGAATGRDALFSPTRTFACREEGNKLASERLKRATRKSAMLQPVLRQRKNGALSLALSARNAKAILGKSRKLTNVKRETVGKQGQGRAVSRLLESFTVEDDFEFDDDSSFSDEEEEEEEEEAGVQLSAEQSAALARSCTIHKEDLQDGLPVLIPKEDSLLYAGSVRTLQPPDIYSIVIEGERGNRQRIYSLEQLLQEAVLDVQPQSSRYLPPGTRVCAYWSQKSRCLYPGNVVRGASSDEEEDLDSVVVEFDDGDRGHIAVSNIRLLPPDFKIQCTEPSPALLVSSSCRRTKKASSEAPQPSEAPSPSLSPKVQDGPETSKTPGKKSISKDKAGKVDLLTSGAKSPTGASDHFLGRRGSPLLSWSAVAQTKRKAVAAAAAAGGKGPGVLQNLFQLNGSTKKLRARETLFPVHSMATPVFGNSFRADSFSSLASSYTPFVGGAAAGLPGGAHKLLRAKKAERAEADKTGRRRTGSEFLVKLDHEGVTSPKNKNCKALLMGDKDFGPKLGRPLASPGYAHPALMGKDKKGRAPVHPLPMGLALRKYPLPCDSDCPSSYSDEDEDGPGLATGVPSRFLTRLSMSSSSSGSSTSSSSGSMSTSSLCSSDNEDSSYSSDDEDPALLLQTCLTRPVPALLAPPEALRSKGSSPHAHAQRCFLSRAGVTGAGAGAGPSGVKSKFKRKEALSFSKAKELSRRQRLPSVENRPKISAFLPARQLWKWSGNPTQRRGMKGKARKLFYKAIVRGKETLRIGDCAVFLSAGRPNLPYIGRIESLWESWGSNMVVKVKWFYHPEETKLGKRQCDGKNALYQSCHEDENDVQTISHKCQVVGREQYEQMMRGRKYQDQQDLYYLAGTYDPTTGRLVTADGVPILC</sequence>
<dbReference type="PANTHER" id="PTHR12505">
    <property type="entry name" value="PHD FINGER TRANSCRIPTION FACTOR"/>
    <property type="match status" value="1"/>
</dbReference>
<dbReference type="CDD" id="cd04714">
    <property type="entry name" value="BAH_BAHCC1"/>
    <property type="match status" value="1"/>
</dbReference>
<feature type="domain" description="BAH" evidence="2">
    <location>
        <begin position="2207"/>
        <end position="2327"/>
    </location>
</feature>
<feature type="region of interest" description="Disordered" evidence="1">
    <location>
        <begin position="571"/>
        <end position="601"/>
    </location>
</feature>
<dbReference type="InterPro" id="IPR048924">
    <property type="entry name" value="BAHCC1-like_Tudor"/>
</dbReference>
<dbReference type="InterPro" id="IPR056841">
    <property type="entry name" value="TNRC18_BAHCC1-like_SH3"/>
</dbReference>
<comment type="caution">
    <text evidence="3">The sequence shown here is derived from an EMBL/GenBank/DDBJ whole genome shotgun (WGS) entry which is preliminary data.</text>
</comment>
<feature type="compositionally biased region" description="Acidic residues" evidence="1">
    <location>
        <begin position="989"/>
        <end position="1002"/>
    </location>
</feature>
<dbReference type="InterPro" id="IPR043151">
    <property type="entry name" value="BAH_sf"/>
</dbReference>
<feature type="region of interest" description="Disordered" evidence="1">
    <location>
        <begin position="613"/>
        <end position="642"/>
    </location>
</feature>
<reference evidence="3" key="1">
    <citation type="submission" date="2020-03" db="EMBL/GenBank/DDBJ databases">
        <title>Studies in the Genomics of Life Span.</title>
        <authorList>
            <person name="Glass D."/>
        </authorList>
    </citation>
    <scope>NUCLEOTIDE SEQUENCE</scope>
    <source>
        <strain evidence="3">LTLLF</strain>
        <tissue evidence="3">Muscle</tissue>
    </source>
</reference>
<feature type="compositionally biased region" description="Low complexity" evidence="1">
    <location>
        <begin position="2041"/>
        <end position="2066"/>
    </location>
</feature>
<feature type="region of interest" description="Disordered" evidence="1">
    <location>
        <begin position="18"/>
        <end position="43"/>
    </location>
</feature>
<evidence type="ECO:0000259" key="2">
    <source>
        <dbReference type="PROSITE" id="PS51038"/>
    </source>
</evidence>
<feature type="compositionally biased region" description="Low complexity" evidence="1">
    <location>
        <begin position="18"/>
        <end position="37"/>
    </location>
</feature>
<feature type="compositionally biased region" description="Basic and acidic residues" evidence="1">
    <location>
        <begin position="707"/>
        <end position="720"/>
    </location>
</feature>
<dbReference type="GO" id="GO:0003682">
    <property type="term" value="F:chromatin binding"/>
    <property type="evidence" value="ECO:0007669"/>
    <property type="project" value="InterPro"/>
</dbReference>
<feature type="region of interest" description="Disordered" evidence="1">
    <location>
        <begin position="782"/>
        <end position="817"/>
    </location>
</feature>
<dbReference type="Proteomes" id="UP000710432">
    <property type="component" value="Unassembled WGS sequence"/>
</dbReference>
<feature type="region of interest" description="Disordered" evidence="1">
    <location>
        <begin position="922"/>
        <end position="959"/>
    </location>
</feature>
<feature type="region of interest" description="Disordered" evidence="1">
    <location>
        <begin position="2041"/>
        <end position="2078"/>
    </location>
</feature>